<feature type="chain" id="PRO_5040393834" description="Secreted protein" evidence="1">
    <location>
        <begin position="28"/>
        <end position="77"/>
    </location>
</feature>
<evidence type="ECO:0008006" key="4">
    <source>
        <dbReference type="Google" id="ProtNLM"/>
    </source>
</evidence>
<protein>
    <recommendedName>
        <fullName evidence="4">Secreted protein</fullName>
    </recommendedName>
</protein>
<keyword evidence="1" id="KW-0732">Signal</keyword>
<dbReference type="Proteomes" id="UP000807769">
    <property type="component" value="Unassembled WGS sequence"/>
</dbReference>
<dbReference type="GeneID" id="64630489"/>
<evidence type="ECO:0000313" key="3">
    <source>
        <dbReference type="Proteomes" id="UP000807769"/>
    </source>
</evidence>
<keyword evidence="3" id="KW-1185">Reference proteome</keyword>
<comment type="caution">
    <text evidence="2">The sequence shown here is derived from an EMBL/GenBank/DDBJ whole genome shotgun (WGS) entry which is preliminary data.</text>
</comment>
<dbReference type="RefSeq" id="XP_041189927.1">
    <property type="nucleotide sequence ID" value="XM_041336472.1"/>
</dbReference>
<feature type="signal peptide" evidence="1">
    <location>
        <begin position="1"/>
        <end position="27"/>
    </location>
</feature>
<evidence type="ECO:0000256" key="1">
    <source>
        <dbReference type="SAM" id="SignalP"/>
    </source>
</evidence>
<sequence>MTDIVGINSTLFVFLQALVSSTLHVSGSPVCSTRQTIYHSRQFTIYTNSPHTIYRHGVMNAGPMDALPPLGYNRPFI</sequence>
<dbReference type="AlphaFoldDB" id="A0A9P7E4V4"/>
<dbReference type="EMBL" id="JABBWG010000030">
    <property type="protein sequence ID" value="KAG1811267.1"/>
    <property type="molecule type" value="Genomic_DNA"/>
</dbReference>
<name>A0A9P7E4V4_9AGAM</name>
<proteinExistence type="predicted"/>
<reference evidence="2" key="1">
    <citation type="journal article" date="2020" name="New Phytol.">
        <title>Comparative genomics reveals dynamic genome evolution in host specialist ectomycorrhizal fungi.</title>
        <authorList>
            <person name="Lofgren L.A."/>
            <person name="Nguyen N.H."/>
            <person name="Vilgalys R."/>
            <person name="Ruytinx J."/>
            <person name="Liao H.L."/>
            <person name="Branco S."/>
            <person name="Kuo A."/>
            <person name="LaButti K."/>
            <person name="Lipzen A."/>
            <person name="Andreopoulos W."/>
            <person name="Pangilinan J."/>
            <person name="Riley R."/>
            <person name="Hundley H."/>
            <person name="Na H."/>
            <person name="Barry K."/>
            <person name="Grigoriev I.V."/>
            <person name="Stajich J.E."/>
            <person name="Kennedy P.G."/>
        </authorList>
    </citation>
    <scope>NUCLEOTIDE SEQUENCE</scope>
    <source>
        <strain evidence="2">MN1</strain>
    </source>
</reference>
<evidence type="ECO:0000313" key="2">
    <source>
        <dbReference type="EMBL" id="KAG1811267.1"/>
    </source>
</evidence>
<feature type="non-terminal residue" evidence="2">
    <location>
        <position position="77"/>
    </location>
</feature>
<gene>
    <name evidence="2" type="ORF">BJ212DRAFT_1375956</name>
</gene>
<accession>A0A9P7E4V4</accession>
<organism evidence="2 3">
    <name type="scientific">Suillus subaureus</name>
    <dbReference type="NCBI Taxonomy" id="48587"/>
    <lineage>
        <taxon>Eukaryota</taxon>
        <taxon>Fungi</taxon>
        <taxon>Dikarya</taxon>
        <taxon>Basidiomycota</taxon>
        <taxon>Agaricomycotina</taxon>
        <taxon>Agaricomycetes</taxon>
        <taxon>Agaricomycetidae</taxon>
        <taxon>Boletales</taxon>
        <taxon>Suillineae</taxon>
        <taxon>Suillaceae</taxon>
        <taxon>Suillus</taxon>
    </lineage>
</organism>